<protein>
    <submittedName>
        <fullName evidence="7">Uncharacterized protein DUF2156</fullName>
    </submittedName>
</protein>
<evidence type="ECO:0000256" key="5">
    <source>
        <dbReference type="ARBA" id="ARBA00023136"/>
    </source>
</evidence>
<dbReference type="PANTHER" id="PTHR34697:SF2">
    <property type="entry name" value="PHOSPHATIDYLGLYCEROL LYSYLTRANSFERASE"/>
    <property type="match status" value="1"/>
</dbReference>
<keyword evidence="4" id="KW-1133">Transmembrane helix</keyword>
<dbReference type="InterPro" id="IPR016181">
    <property type="entry name" value="Acyl_CoA_acyltransferase"/>
</dbReference>
<dbReference type="PANTHER" id="PTHR34697">
    <property type="entry name" value="PHOSPHATIDYLGLYCEROL LYSYLTRANSFERASE"/>
    <property type="match status" value="1"/>
</dbReference>
<dbReference type="Pfam" id="PF09924">
    <property type="entry name" value="LPG_synthase_C"/>
    <property type="match status" value="1"/>
</dbReference>
<comment type="subcellular location">
    <subcellularLocation>
        <location evidence="1">Cell membrane</location>
        <topology evidence="1">Multi-pass membrane protein</topology>
    </subcellularLocation>
</comment>
<dbReference type="Proteomes" id="UP000295680">
    <property type="component" value="Unassembled WGS sequence"/>
</dbReference>
<keyword evidence="5" id="KW-0472">Membrane</keyword>
<keyword evidence="3" id="KW-0812">Transmembrane</keyword>
<evidence type="ECO:0000256" key="4">
    <source>
        <dbReference type="ARBA" id="ARBA00022989"/>
    </source>
</evidence>
<dbReference type="AlphaFoldDB" id="A0A4R2JRI6"/>
<evidence type="ECO:0000313" key="8">
    <source>
        <dbReference type="Proteomes" id="UP000295680"/>
    </source>
</evidence>
<evidence type="ECO:0000256" key="2">
    <source>
        <dbReference type="ARBA" id="ARBA00022475"/>
    </source>
</evidence>
<evidence type="ECO:0000256" key="3">
    <source>
        <dbReference type="ARBA" id="ARBA00022692"/>
    </source>
</evidence>
<dbReference type="GO" id="GO:0055091">
    <property type="term" value="P:phospholipid homeostasis"/>
    <property type="evidence" value="ECO:0007669"/>
    <property type="project" value="TreeGrafter"/>
</dbReference>
<organism evidence="7 8">
    <name type="scientific">Actinocrispum wychmicini</name>
    <dbReference type="NCBI Taxonomy" id="1213861"/>
    <lineage>
        <taxon>Bacteria</taxon>
        <taxon>Bacillati</taxon>
        <taxon>Actinomycetota</taxon>
        <taxon>Actinomycetes</taxon>
        <taxon>Pseudonocardiales</taxon>
        <taxon>Pseudonocardiaceae</taxon>
        <taxon>Actinocrispum</taxon>
    </lineage>
</organism>
<proteinExistence type="predicted"/>
<evidence type="ECO:0000259" key="6">
    <source>
        <dbReference type="Pfam" id="PF09924"/>
    </source>
</evidence>
<dbReference type="EMBL" id="SLWS01000002">
    <property type="protein sequence ID" value="TCO62873.1"/>
    <property type="molecule type" value="Genomic_DNA"/>
</dbReference>
<dbReference type="InterPro" id="IPR024320">
    <property type="entry name" value="LPG_synthase_C"/>
</dbReference>
<sequence length="332" mass="36749">MTSAMTAENAAIEAIRCYTHADNPSGYFAFNMGNSFFQLPDEAGVIIYRTVGRYLVQFGGPFAPPAACARLLAGFVDFAADQRRRIVAVQLQSGDVSPYLRLGFSVNQMGASYAVELASFTLQGTRFMRLRNKISRALRSGLEIHEAAYADWVSAIAEVDKLWLNSKGETVKPLEFLVGQLGGPYQSLRRLFVAERDGELIGYISYAPVFGSRHGWMHDLSRRIPEAPPGVMEAVNKAAIDTFMAEGVPWLHFGFTPFTSLHAPAFPGSSPGFHWLMKYLWERGADIYPAQTQYDYKEKWAPNAVLPEYVAFQGGQASLPALVHVFRACNAV</sequence>
<gene>
    <name evidence="7" type="ORF">EV192_1021013</name>
</gene>
<dbReference type="GO" id="GO:0005886">
    <property type="term" value="C:plasma membrane"/>
    <property type="evidence" value="ECO:0007669"/>
    <property type="project" value="UniProtKB-SubCell"/>
</dbReference>
<dbReference type="OrthoDB" id="4464389at2"/>
<comment type="caution">
    <text evidence="7">The sequence shown here is derived from an EMBL/GenBank/DDBJ whole genome shotgun (WGS) entry which is preliminary data.</text>
</comment>
<dbReference type="InterPro" id="IPR051211">
    <property type="entry name" value="PG_lysyltransferase"/>
</dbReference>
<keyword evidence="8" id="KW-1185">Reference proteome</keyword>
<accession>A0A4R2JRI6</accession>
<dbReference type="SUPFAM" id="SSF55729">
    <property type="entry name" value="Acyl-CoA N-acyltransferases (Nat)"/>
    <property type="match status" value="1"/>
</dbReference>
<keyword evidence="2" id="KW-1003">Cell membrane</keyword>
<evidence type="ECO:0000256" key="1">
    <source>
        <dbReference type="ARBA" id="ARBA00004651"/>
    </source>
</evidence>
<evidence type="ECO:0000313" key="7">
    <source>
        <dbReference type="EMBL" id="TCO62873.1"/>
    </source>
</evidence>
<feature type="domain" description="Phosphatidylglycerol lysyltransferase C-terminal" evidence="6">
    <location>
        <begin position="20"/>
        <end position="312"/>
    </location>
</feature>
<name>A0A4R2JRI6_9PSEU</name>
<reference evidence="7 8" key="1">
    <citation type="submission" date="2019-03" db="EMBL/GenBank/DDBJ databases">
        <title>Genomic Encyclopedia of Type Strains, Phase IV (KMG-IV): sequencing the most valuable type-strain genomes for metagenomic binning, comparative biology and taxonomic classification.</title>
        <authorList>
            <person name="Goeker M."/>
        </authorList>
    </citation>
    <scope>NUCLEOTIDE SEQUENCE [LARGE SCALE GENOMIC DNA]</scope>
    <source>
        <strain evidence="7 8">DSM 45934</strain>
    </source>
</reference>
<dbReference type="GO" id="GO:0016755">
    <property type="term" value="F:aminoacyltransferase activity"/>
    <property type="evidence" value="ECO:0007669"/>
    <property type="project" value="TreeGrafter"/>
</dbReference>